<feature type="transmembrane region" description="Helical" evidence="2">
    <location>
        <begin position="58"/>
        <end position="76"/>
    </location>
</feature>
<dbReference type="STRING" id="1114924.SAMN05216258_107106"/>
<reference evidence="3 4" key="1">
    <citation type="submission" date="2016-10" db="EMBL/GenBank/DDBJ databases">
        <authorList>
            <person name="de Groot N.N."/>
        </authorList>
    </citation>
    <scope>NUCLEOTIDE SEQUENCE [LARGE SCALE GENOMIC DNA]</scope>
    <source>
        <strain evidence="3 4">CGMCC 1.11030</strain>
    </source>
</reference>
<dbReference type="EMBL" id="FOQH01000007">
    <property type="protein sequence ID" value="SFI48416.1"/>
    <property type="molecule type" value="Genomic_DNA"/>
</dbReference>
<organism evidence="3 4">
    <name type="scientific">Albimonas pacifica</name>
    <dbReference type="NCBI Taxonomy" id="1114924"/>
    <lineage>
        <taxon>Bacteria</taxon>
        <taxon>Pseudomonadati</taxon>
        <taxon>Pseudomonadota</taxon>
        <taxon>Alphaproteobacteria</taxon>
        <taxon>Rhodobacterales</taxon>
        <taxon>Paracoccaceae</taxon>
        <taxon>Albimonas</taxon>
    </lineage>
</organism>
<evidence type="ECO:0000256" key="2">
    <source>
        <dbReference type="SAM" id="Phobius"/>
    </source>
</evidence>
<evidence type="ECO:0008006" key="5">
    <source>
        <dbReference type="Google" id="ProtNLM"/>
    </source>
</evidence>
<protein>
    <recommendedName>
        <fullName evidence="5">O-Antigen ligase</fullName>
    </recommendedName>
</protein>
<feature type="region of interest" description="Disordered" evidence="1">
    <location>
        <begin position="458"/>
        <end position="534"/>
    </location>
</feature>
<dbReference type="OrthoDB" id="7595044at2"/>
<dbReference type="AlphaFoldDB" id="A0A1I3IKC1"/>
<sequence>MPNLVAQIVLLAWPALTVLLFLRLPASKAIVATILLGLMVLPTRGGFDLPLLPPLDRFTAPVLSALLCCVLAVGMAKTSGRGGAAPAAPLHRPGWLPDSPLQRVLIAVMLLQPVATAATNGEAVVYGQKVLPGLSLYDAAAVTLETAIALVPMLLGRRYLSRPEDVDMLMRFMVGALLIYTIPILYEVRMSPQIHFMVYGFRPSDFIQALRGGGYRPLVLMNHGLALATLMALAIVAAASLASVAAPLKKGLAWAKAVWLTLVLLLMNSLGAVFLAAAAAPFAGFARRPLQATVAAALAAMVLLYPLSRAYDLFPTQQIVSAIGGQRAASLDYRFRNEDILLDKAIEKPIFGWGGWARNRVFHPETGRDMSVTDGTWIISLGVGGIVGFISRFGLLVAPLFMLWRLRNRPDLGAQTTGLALVLAINLVDLLPNSSQWPLTWLIVGVLTGQAETLRAAAPAAAAAARRMTPRRRGQPPPRPDPDAPAPAPAGPAPLRRRGPPAEAEPEAAVRRGAVRPGLGGMAGRRGATPPRRG</sequence>
<evidence type="ECO:0000313" key="3">
    <source>
        <dbReference type="EMBL" id="SFI48416.1"/>
    </source>
</evidence>
<dbReference type="PANTHER" id="PTHR37422:SF13">
    <property type="entry name" value="LIPOPOLYSACCHARIDE BIOSYNTHESIS PROTEIN PA4999-RELATED"/>
    <property type="match status" value="1"/>
</dbReference>
<dbReference type="PANTHER" id="PTHR37422">
    <property type="entry name" value="TEICHURONIC ACID BIOSYNTHESIS PROTEIN TUAE"/>
    <property type="match status" value="1"/>
</dbReference>
<feature type="transmembrane region" description="Helical" evidence="2">
    <location>
        <begin position="290"/>
        <end position="307"/>
    </location>
</feature>
<feature type="compositionally biased region" description="Low complexity" evidence="1">
    <location>
        <begin position="458"/>
        <end position="467"/>
    </location>
</feature>
<dbReference type="RefSeq" id="WP_092861065.1">
    <property type="nucleotide sequence ID" value="NZ_FOQH01000007.1"/>
</dbReference>
<gene>
    <name evidence="3" type="ORF">SAMN05216258_107106</name>
</gene>
<feature type="transmembrane region" description="Helical" evidence="2">
    <location>
        <begin position="29"/>
        <end position="46"/>
    </location>
</feature>
<feature type="transmembrane region" description="Helical" evidence="2">
    <location>
        <begin position="6"/>
        <end position="22"/>
    </location>
</feature>
<dbReference type="InterPro" id="IPR051533">
    <property type="entry name" value="WaaL-like"/>
</dbReference>
<accession>A0A1I3IKC1</accession>
<name>A0A1I3IKC1_9RHOB</name>
<keyword evidence="2" id="KW-0812">Transmembrane</keyword>
<keyword evidence="2" id="KW-0472">Membrane</keyword>
<keyword evidence="2" id="KW-1133">Transmembrane helix</keyword>
<feature type="transmembrane region" description="Helical" evidence="2">
    <location>
        <begin position="377"/>
        <end position="404"/>
    </location>
</feature>
<feature type="transmembrane region" description="Helical" evidence="2">
    <location>
        <begin position="225"/>
        <end position="245"/>
    </location>
</feature>
<evidence type="ECO:0000313" key="4">
    <source>
        <dbReference type="Proteomes" id="UP000199377"/>
    </source>
</evidence>
<proteinExistence type="predicted"/>
<feature type="transmembrane region" description="Helical" evidence="2">
    <location>
        <begin position="168"/>
        <end position="186"/>
    </location>
</feature>
<dbReference type="Proteomes" id="UP000199377">
    <property type="component" value="Unassembled WGS sequence"/>
</dbReference>
<feature type="compositionally biased region" description="Low complexity" evidence="1">
    <location>
        <begin position="525"/>
        <end position="534"/>
    </location>
</feature>
<keyword evidence="4" id="KW-1185">Reference proteome</keyword>
<feature type="transmembrane region" description="Helical" evidence="2">
    <location>
        <begin position="257"/>
        <end position="278"/>
    </location>
</feature>
<feature type="compositionally biased region" description="Pro residues" evidence="1">
    <location>
        <begin position="475"/>
        <end position="492"/>
    </location>
</feature>
<evidence type="ECO:0000256" key="1">
    <source>
        <dbReference type="SAM" id="MobiDB-lite"/>
    </source>
</evidence>